<evidence type="ECO:0000313" key="4">
    <source>
        <dbReference type="EMBL" id="HAB4462633.1"/>
    </source>
</evidence>
<dbReference type="Proteomes" id="UP000839688">
    <property type="component" value="Unassembled WGS sequence"/>
</dbReference>
<name>A0A5Y3Q7T0_SALER</name>
<sequence>MVNNAKKNIAKILLLLSLSPGISALANTQKNNNPTDEQWWIPYKNSQAFNETLDQFGLTYHQLEASPEKALSRSADVNDVLFWQKRTMAIYANAKEGIYHIPVTEQHDNGRSRTTTNGRTPAFFTYYYANVNDTMTLRTENQPDDVKCYSLLENNYSEPQAVDAVMLNHNSETKITFNHKGVVLLQCWGTSEDASLKHVNTLISTRVISTTASTQPVFVLGVNTLDDWKNISQQSTPSGQTLLFDGRTRYYAANNVGKASKDHNIEQTLREHLLNTIVYDKLNGIDGSSPINEALRSLDIASYNSCCWAEGGDGRIGIGFGSSIPTQSSWGEWHEFGHQNQMQWSWNGLGETTVNIYSIAACRATRGEVDVKTCHENLQYNGFQWDQQAVGNFLKSGQTWDLDTDTNVFHQLMMFAQLETSWPDLYPALGKAYREINNYYNGSAKVDSKQEKVDFFVVNASKYSGHDLRKFFTHWGVDYSTDADNQITAMNLPQVIEPSGTVSATLEKRADQTQVEAYATIKNADTHYNTGFVTNTSTIGPTSLVWNGGLYQSTPLYVQVVDTKNRNFIVKLYGQRTAGYCEPYTLNTAGACNSGSDTTVTIRYDSSNNQDLPAGEYHGVLHLIARDWHNDNWSENVNFNIHINN</sequence>
<dbReference type="PROSITE" id="PS51723">
    <property type="entry name" value="PEPTIDASE_M60"/>
    <property type="match status" value="1"/>
</dbReference>
<evidence type="ECO:0000256" key="1">
    <source>
        <dbReference type="SAM" id="SignalP"/>
    </source>
</evidence>
<feature type="signal peptide" evidence="1">
    <location>
        <begin position="1"/>
        <end position="26"/>
    </location>
</feature>
<dbReference type="InterPro" id="IPR042279">
    <property type="entry name" value="Pep_M60_3"/>
</dbReference>
<proteinExistence type="predicted"/>
<organism evidence="3">
    <name type="scientific">Salmonella enterica subsp. arizonae</name>
    <dbReference type="NCBI Taxonomy" id="59203"/>
    <lineage>
        <taxon>Bacteria</taxon>
        <taxon>Pseudomonadati</taxon>
        <taxon>Pseudomonadota</taxon>
        <taxon>Gammaproteobacteria</taxon>
        <taxon>Enterobacterales</taxon>
        <taxon>Enterobacteriaceae</taxon>
        <taxon>Salmonella</taxon>
    </lineage>
</organism>
<keyword evidence="1" id="KW-0732">Signal</keyword>
<evidence type="ECO:0000259" key="2">
    <source>
        <dbReference type="PROSITE" id="PS51723"/>
    </source>
</evidence>
<reference evidence="4" key="3">
    <citation type="submission" date="2019-10" db="EMBL/GenBank/DDBJ databases">
        <authorList>
            <consortium name="NCBI Pathogen Detection Project"/>
        </authorList>
    </citation>
    <scope>NUCLEOTIDE SEQUENCE</scope>
    <source>
        <strain evidence="4">Salmonella enterica</strain>
    </source>
</reference>
<dbReference type="InterPro" id="IPR031161">
    <property type="entry name" value="Peptidase_M60_dom"/>
</dbReference>
<accession>A0A5Y3Q7T0</accession>
<protein>
    <recommendedName>
        <fullName evidence="2">Peptidase M60 domain-containing protein</fullName>
    </recommendedName>
</protein>
<reference evidence="4" key="1">
    <citation type="journal article" date="2018" name="Genome Biol.">
        <title>SKESA: strategic k-mer extension for scrupulous assemblies.</title>
        <authorList>
            <person name="Souvorov A."/>
            <person name="Agarwala R."/>
            <person name="Lipman D.J."/>
        </authorList>
    </citation>
    <scope>NUCLEOTIDE SEQUENCE</scope>
    <source>
        <strain evidence="4">Salmonella enterica</strain>
    </source>
</reference>
<gene>
    <name evidence="3" type="ORF">DSQ81_09585</name>
    <name evidence="4" type="ORF">GBZ58_19320</name>
</gene>
<dbReference type="EMBL" id="DAAGTC010000016">
    <property type="protein sequence ID" value="HAB4462633.1"/>
    <property type="molecule type" value="Genomic_DNA"/>
</dbReference>
<feature type="domain" description="Peptidase M60" evidence="2">
    <location>
        <begin position="120"/>
        <end position="423"/>
    </location>
</feature>
<comment type="caution">
    <text evidence="3">The sequence shown here is derived from an EMBL/GenBank/DDBJ whole genome shotgun (WGS) entry which is preliminary data.</text>
</comment>
<reference evidence="3" key="2">
    <citation type="submission" date="2018-07" db="EMBL/GenBank/DDBJ databases">
        <authorList>
            <person name="Ashton P.M."/>
            <person name="Dallman T."/>
            <person name="Nair S."/>
            <person name="De Pinna E."/>
            <person name="Peters T."/>
            <person name="Grant K."/>
        </authorList>
    </citation>
    <scope>NUCLEOTIDE SEQUENCE [LARGE SCALE GENOMIC DNA]</scope>
    <source>
        <strain evidence="3">475813</strain>
    </source>
</reference>
<dbReference type="AlphaFoldDB" id="A0A5Y3Q7T0"/>
<evidence type="ECO:0000313" key="3">
    <source>
        <dbReference type="EMBL" id="ECI4936054.1"/>
    </source>
</evidence>
<dbReference type="Pfam" id="PF13402">
    <property type="entry name" value="Peptidase_M60"/>
    <property type="match status" value="1"/>
</dbReference>
<dbReference type="EMBL" id="AAIVIG010000010">
    <property type="protein sequence ID" value="ECI4936054.1"/>
    <property type="molecule type" value="Genomic_DNA"/>
</dbReference>
<feature type="chain" id="PRO_5035579668" description="Peptidase M60 domain-containing protein" evidence="1">
    <location>
        <begin position="27"/>
        <end position="645"/>
    </location>
</feature>
<dbReference type="SMART" id="SM01276">
    <property type="entry name" value="M60-like"/>
    <property type="match status" value="1"/>
</dbReference>
<dbReference type="Gene3D" id="1.10.390.30">
    <property type="entry name" value="Peptidase M60, enhancin-like domain 3"/>
    <property type="match status" value="1"/>
</dbReference>